<dbReference type="Pfam" id="PF00246">
    <property type="entry name" value="Peptidase_M14"/>
    <property type="match status" value="2"/>
</dbReference>
<feature type="domain" description="Peptidase M14" evidence="7">
    <location>
        <begin position="207"/>
        <end position="309"/>
    </location>
</feature>
<reference evidence="8" key="2">
    <citation type="submission" date="2021-04" db="EMBL/GenBank/DDBJ databases">
        <authorList>
            <person name="Gilroy R."/>
        </authorList>
    </citation>
    <scope>NUCLEOTIDE SEQUENCE</scope>
    <source>
        <strain evidence="8">1719</strain>
    </source>
</reference>
<dbReference type="AlphaFoldDB" id="A0A9D2AYL9"/>
<evidence type="ECO:0000313" key="8">
    <source>
        <dbReference type="EMBL" id="HIX54670.1"/>
    </source>
</evidence>
<dbReference type="SUPFAM" id="SSF53187">
    <property type="entry name" value="Zn-dependent exopeptidases"/>
    <property type="match status" value="1"/>
</dbReference>
<organism evidence="8 9">
    <name type="scientific">Candidatus Sphingobacterium stercoripullorum</name>
    <dbReference type="NCBI Taxonomy" id="2838759"/>
    <lineage>
        <taxon>Bacteria</taxon>
        <taxon>Pseudomonadati</taxon>
        <taxon>Bacteroidota</taxon>
        <taxon>Sphingobacteriia</taxon>
        <taxon>Sphingobacteriales</taxon>
        <taxon>Sphingobacteriaceae</taxon>
        <taxon>Sphingobacterium</taxon>
    </lineage>
</organism>
<dbReference type="EMBL" id="DXEZ01000181">
    <property type="protein sequence ID" value="HIX54670.1"/>
    <property type="molecule type" value="Genomic_DNA"/>
</dbReference>
<comment type="caution">
    <text evidence="8">The sequence shown here is derived from an EMBL/GenBank/DDBJ whole genome shotgun (WGS) entry which is preliminary data.</text>
</comment>
<keyword evidence="4" id="KW-0378">Hydrolase</keyword>
<keyword evidence="5" id="KW-0862">Zinc</keyword>
<evidence type="ECO:0000313" key="9">
    <source>
        <dbReference type="Proteomes" id="UP000824156"/>
    </source>
</evidence>
<reference evidence="8" key="1">
    <citation type="journal article" date="2021" name="PeerJ">
        <title>Extensive microbial diversity within the chicken gut microbiome revealed by metagenomics and culture.</title>
        <authorList>
            <person name="Gilroy R."/>
            <person name="Ravi A."/>
            <person name="Getino M."/>
            <person name="Pursley I."/>
            <person name="Horton D.L."/>
            <person name="Alikhan N.F."/>
            <person name="Baker D."/>
            <person name="Gharbi K."/>
            <person name="Hall N."/>
            <person name="Watson M."/>
            <person name="Adriaenssens E.M."/>
            <person name="Foster-Nyarko E."/>
            <person name="Jarju S."/>
            <person name="Secka A."/>
            <person name="Antonio M."/>
            <person name="Oren A."/>
            <person name="Chaudhuri R.R."/>
            <person name="La Ragione R."/>
            <person name="Hildebrand F."/>
            <person name="Pallen M.J."/>
        </authorList>
    </citation>
    <scope>NUCLEOTIDE SEQUENCE</scope>
    <source>
        <strain evidence="8">1719</strain>
    </source>
</reference>
<dbReference type="GO" id="GO:0006508">
    <property type="term" value="P:proteolysis"/>
    <property type="evidence" value="ECO:0007669"/>
    <property type="project" value="UniProtKB-KW"/>
</dbReference>
<keyword evidence="6" id="KW-0482">Metalloprotease</keyword>
<gene>
    <name evidence="8" type="ORF">H9853_06565</name>
</gene>
<dbReference type="PANTHER" id="PTHR11705:SF143">
    <property type="entry name" value="SLL0236 PROTEIN"/>
    <property type="match status" value="1"/>
</dbReference>
<dbReference type="PANTHER" id="PTHR11705">
    <property type="entry name" value="PROTEASE FAMILY M14 CARBOXYPEPTIDASE A,B"/>
    <property type="match status" value="1"/>
</dbReference>
<evidence type="ECO:0000256" key="6">
    <source>
        <dbReference type="ARBA" id="ARBA00023049"/>
    </source>
</evidence>
<sequence>VAGTALPNLGAEIRYTWVGPGTFTQSGGPDIVVPSGYMGVLSWDGSEWSLSQSAELPMPIIDSTDTILEESDKLTTEKAIKNYTIPKYSKRSLPFGYGFTESDRPDAPEIKAPEIVDSLGNLITNNNSGFSFLPDFDRPDIHGTVIIDANGNVVKKDLFSNVSVGADGGKSMTDLFYQPSNATDYNICGDNFGEYSELIGMWDEFLRESEYVTKSKIGESSETGKSIYRYDFNSQTASKKVLVFAGTHASEAHTVMMTYNFFRDLMFNFDKNEGLRWVRQNVHFVVVPLVSPDSWGVYSERKRRVWETDPFPATWTKTGNDCVIEFDISDFPTNNPNVSANDYFSNQGIVNKTYLTIRNSGSVDLPDYSYLITESISGQSVKVLVPSNTNNGNGTCEIYVSTDPNRNMQVQGRWGDYTSSSNIVAIGEDIPTSFDNKGTKPFSLGEMKAVKELIDYNDDAVYALDLHTGAGVYNFRYDGEESKNFIDEMNSFFELYTDQINTEESSGLDKPGTIATYGVYEKGMNAFTAEWQVGCNITAERMEEMQRWMGNLIIQGSNYFN</sequence>
<dbReference type="Gene3D" id="3.40.630.10">
    <property type="entry name" value="Zn peptidases"/>
    <property type="match status" value="1"/>
</dbReference>
<accession>A0A9D2AYL9</accession>
<dbReference type="GO" id="GO:0005615">
    <property type="term" value="C:extracellular space"/>
    <property type="evidence" value="ECO:0007669"/>
    <property type="project" value="TreeGrafter"/>
</dbReference>
<evidence type="ECO:0000256" key="2">
    <source>
        <dbReference type="ARBA" id="ARBA00005988"/>
    </source>
</evidence>
<evidence type="ECO:0000256" key="4">
    <source>
        <dbReference type="ARBA" id="ARBA00022801"/>
    </source>
</evidence>
<dbReference type="GO" id="GO:0008270">
    <property type="term" value="F:zinc ion binding"/>
    <property type="evidence" value="ECO:0007669"/>
    <property type="project" value="InterPro"/>
</dbReference>
<dbReference type="InterPro" id="IPR000834">
    <property type="entry name" value="Peptidase_M14"/>
</dbReference>
<feature type="domain" description="Peptidase M14" evidence="7">
    <location>
        <begin position="395"/>
        <end position="512"/>
    </location>
</feature>
<name>A0A9D2AYL9_9SPHI</name>
<evidence type="ECO:0000256" key="5">
    <source>
        <dbReference type="ARBA" id="ARBA00022833"/>
    </source>
</evidence>
<comment type="cofactor">
    <cofactor evidence="1">
        <name>Zn(2+)</name>
        <dbReference type="ChEBI" id="CHEBI:29105"/>
    </cofactor>
</comment>
<dbReference type="GO" id="GO:0004181">
    <property type="term" value="F:metallocarboxypeptidase activity"/>
    <property type="evidence" value="ECO:0007669"/>
    <property type="project" value="InterPro"/>
</dbReference>
<dbReference type="Proteomes" id="UP000824156">
    <property type="component" value="Unassembled WGS sequence"/>
</dbReference>
<feature type="non-terminal residue" evidence="8">
    <location>
        <position position="1"/>
    </location>
</feature>
<evidence type="ECO:0000256" key="3">
    <source>
        <dbReference type="ARBA" id="ARBA00022670"/>
    </source>
</evidence>
<keyword evidence="3" id="KW-0645">Protease</keyword>
<protein>
    <recommendedName>
        <fullName evidence="7">Peptidase M14 domain-containing protein</fullName>
    </recommendedName>
</protein>
<evidence type="ECO:0000259" key="7">
    <source>
        <dbReference type="Pfam" id="PF00246"/>
    </source>
</evidence>
<proteinExistence type="inferred from homology"/>
<evidence type="ECO:0000256" key="1">
    <source>
        <dbReference type="ARBA" id="ARBA00001947"/>
    </source>
</evidence>
<comment type="similarity">
    <text evidence="2">Belongs to the peptidase M14 family.</text>
</comment>